<dbReference type="GO" id="GO:0046872">
    <property type="term" value="F:metal ion binding"/>
    <property type="evidence" value="ECO:0007669"/>
    <property type="project" value="UniProtKB-KW"/>
</dbReference>
<evidence type="ECO:0000256" key="4">
    <source>
        <dbReference type="ARBA" id="ARBA00022833"/>
    </source>
</evidence>
<keyword evidence="3 7" id="KW-0378">Hydrolase</keyword>
<evidence type="ECO:0000313" key="9">
    <source>
        <dbReference type="EMBL" id="KAF0700988.1"/>
    </source>
</evidence>
<evidence type="ECO:0000256" key="5">
    <source>
        <dbReference type="ARBA" id="ARBA00023157"/>
    </source>
</evidence>
<reference evidence="10 11" key="1">
    <citation type="submission" date="2019-03" db="EMBL/GenBank/DDBJ databases">
        <authorList>
            <person name="Gaulin E."/>
            <person name="Dumas B."/>
        </authorList>
    </citation>
    <scope>NUCLEOTIDE SEQUENCE [LARGE SCALE GENOMIC DNA]</scope>
    <source>
        <strain evidence="10">CBS 568.67</strain>
    </source>
</reference>
<dbReference type="Gene3D" id="1.20.1270.50">
    <property type="entry name" value="Glycoside hydrolase family 38, central domain"/>
    <property type="match status" value="2"/>
</dbReference>
<dbReference type="FunFam" id="3.20.110.10:FF:000001">
    <property type="entry name" value="Alpha-mannosidase"/>
    <property type="match status" value="1"/>
</dbReference>
<dbReference type="Pfam" id="PF01074">
    <property type="entry name" value="Glyco_hydro_38N"/>
    <property type="match status" value="1"/>
</dbReference>
<feature type="chain" id="PRO_5034141639" description="Alpha-mannosidase" evidence="7">
    <location>
        <begin position="21"/>
        <end position="986"/>
    </location>
</feature>
<dbReference type="Proteomes" id="UP000332933">
    <property type="component" value="Unassembled WGS sequence"/>
</dbReference>
<keyword evidence="2 7" id="KW-0479">Metal-binding</keyword>
<dbReference type="InterPro" id="IPR050843">
    <property type="entry name" value="Glycosyl_Hydrlase_38"/>
</dbReference>
<feature type="domain" description="Glycoside hydrolase family 38 central" evidence="8">
    <location>
        <begin position="355"/>
        <end position="427"/>
    </location>
</feature>
<dbReference type="Gene3D" id="3.20.110.10">
    <property type="entry name" value="Glycoside hydrolase 38, N terminal domain"/>
    <property type="match status" value="1"/>
</dbReference>
<keyword evidence="7" id="KW-0732">Signal</keyword>
<keyword evidence="6 7" id="KW-0326">Glycosidase</keyword>
<dbReference type="AlphaFoldDB" id="A0A485KKB3"/>
<dbReference type="GO" id="GO:0030246">
    <property type="term" value="F:carbohydrate binding"/>
    <property type="evidence" value="ECO:0007669"/>
    <property type="project" value="InterPro"/>
</dbReference>
<evidence type="ECO:0000256" key="1">
    <source>
        <dbReference type="ARBA" id="ARBA00009792"/>
    </source>
</evidence>
<dbReference type="InterPro" id="IPR037094">
    <property type="entry name" value="Glyco_hydro_38_cen_sf"/>
</dbReference>
<dbReference type="InterPro" id="IPR011682">
    <property type="entry name" value="Glyco_hydro_38_C"/>
</dbReference>
<sequence length="986" mass="111300">MVHVRFAAAAAALSAVWVNAVPLPKCEHWSPDYPEDHHYQTSTSISKDKLNVHLIPHTHDDPGWLITVDQYFTQEVDWILDTVVDELLKNPNRRFMYVEQSFFQRWWREQTEGKKEIVKQLVKEGRLDLSVNGGWVMHDEATAHYSTMLDQTAFGHKFLLEEFGVIPRIGWQIDPFGHSSVQGSLLSAGVGFDALYFARIDYQDFDKRWKEKNLEFIWKPSASRDESVFTGMIQNGYGAPGGFYFESDPPIKDDPFLHDYNVCERVKLFLDQTLDRASHQKGNHVFWPMGTDFQYQNAHKWFKNMDKLIHYVNQEGRVNILYSTLEQYTDLKLKEKIDWSVKTDDFFPYADQAYGYWTGYFTSRPALKRYVRVVNSLLQSLRQLEVWSGVHETGVNHLAAVVGLSLHHDGVSGTEKQAVADDYAQRLGEGVGTALKVLSDIVHHPVEFCLLTNVSVCDASTTGKPFTFFVYNPLPHTHTYSVSLPLSTTGATVELANKTVVPSVVVPYVPVYPQELAHSLPNQLVVEATVPPLGWLVYHVTPKQNDAEVAAISGWDIVEDSILSAENEFVQVQVDSATGSLVSLTNKVTKTTVQVKSSLLYYQAFAKPNQDCSSGAYLFRPNTSAVHPLPAITTHNCQKNSIVQSCAFHFGDWGKLEYKLHAWDQSVLVDWTVGPIPIDDNQGREAILRFDTSIASEKKWYTDSNGLDFVERVRNYRETWNLTLHNDEEEVASNYVPITISTYLRDKSTQFNVITDRAQGVASLKDGSLELMVHRRLLDDDHKGVDEHLNETETLSLKNGKSVTQGLTVRGTVALSVGPHDEAMAFLRTEMERRYLSPLVGFLPAETKFDASNKSWAARLPPNVGLTSLEVKCKRCIRLRLTHLFGINEHPEWSKDATVDLKDLLAGHCWEKFSVKEISLSGNRELGTVDGSKVTLKALHVKAYEVCRDKEDSVHVDAASKVFDPLVSNLAESAKVVGRESHGLDF</sequence>
<name>A0A485KKB3_9STRA</name>
<dbReference type="InterPro" id="IPR011330">
    <property type="entry name" value="Glyco_hydro/deAcase_b/a-brl"/>
</dbReference>
<evidence type="ECO:0000256" key="7">
    <source>
        <dbReference type="RuleBase" id="RU361199"/>
    </source>
</evidence>
<dbReference type="Gene3D" id="2.60.40.1180">
    <property type="entry name" value="Golgi alpha-mannosidase II"/>
    <property type="match status" value="1"/>
</dbReference>
<dbReference type="Pfam" id="PF09261">
    <property type="entry name" value="Alpha-mann_mid"/>
    <property type="match status" value="1"/>
</dbReference>
<keyword evidence="11" id="KW-1185">Reference proteome</keyword>
<keyword evidence="5" id="KW-1015">Disulfide bond</keyword>
<evidence type="ECO:0000313" key="10">
    <source>
        <dbReference type="EMBL" id="VFT85320.1"/>
    </source>
</evidence>
<dbReference type="EC" id="3.2.1.-" evidence="7"/>
<dbReference type="InterPro" id="IPR013780">
    <property type="entry name" value="Glyco_hydro_b"/>
</dbReference>
<dbReference type="SMART" id="SM00872">
    <property type="entry name" value="Alpha-mann_mid"/>
    <property type="match status" value="1"/>
</dbReference>
<dbReference type="InterPro" id="IPR000602">
    <property type="entry name" value="Glyco_hydro_38_N"/>
</dbReference>
<evidence type="ECO:0000313" key="11">
    <source>
        <dbReference type="Proteomes" id="UP000332933"/>
    </source>
</evidence>
<dbReference type="SUPFAM" id="SSF88688">
    <property type="entry name" value="Families 57/38 glycoside transferase middle domain"/>
    <property type="match status" value="1"/>
</dbReference>
<evidence type="ECO:0000256" key="2">
    <source>
        <dbReference type="ARBA" id="ARBA00022723"/>
    </source>
</evidence>
<dbReference type="EMBL" id="CAADRA010005124">
    <property type="protein sequence ID" value="VFT85320.1"/>
    <property type="molecule type" value="Genomic_DNA"/>
</dbReference>
<dbReference type="InterPro" id="IPR028995">
    <property type="entry name" value="Glyco_hydro_57/38_cen_sf"/>
</dbReference>
<dbReference type="GO" id="GO:0006013">
    <property type="term" value="P:mannose metabolic process"/>
    <property type="evidence" value="ECO:0007669"/>
    <property type="project" value="InterPro"/>
</dbReference>
<gene>
    <name evidence="10" type="primary">Aste57867_8434</name>
    <name evidence="9" type="ORF">As57867_008402</name>
    <name evidence="10" type="ORF">ASTE57867_8434</name>
</gene>
<dbReference type="FunFam" id="1.20.1270.50:FF:000002">
    <property type="entry name" value="Alpha-mannosidase"/>
    <property type="match status" value="1"/>
</dbReference>
<dbReference type="InterPro" id="IPR027291">
    <property type="entry name" value="Glyco_hydro_38_N_sf"/>
</dbReference>
<protein>
    <recommendedName>
        <fullName evidence="7">Alpha-mannosidase</fullName>
        <ecNumber evidence="7">3.2.1.-</ecNumber>
    </recommendedName>
</protein>
<dbReference type="GO" id="GO:0004559">
    <property type="term" value="F:alpha-mannosidase activity"/>
    <property type="evidence" value="ECO:0007669"/>
    <property type="project" value="InterPro"/>
</dbReference>
<dbReference type="SUPFAM" id="SSF74650">
    <property type="entry name" value="Galactose mutarotase-like"/>
    <property type="match status" value="1"/>
</dbReference>
<dbReference type="PANTHER" id="PTHR11607">
    <property type="entry name" value="ALPHA-MANNOSIDASE"/>
    <property type="match status" value="1"/>
</dbReference>
<dbReference type="InterPro" id="IPR015341">
    <property type="entry name" value="Glyco_hydro_38_cen"/>
</dbReference>
<dbReference type="Gene3D" id="2.60.40.1360">
    <property type="match status" value="1"/>
</dbReference>
<dbReference type="Gene3D" id="2.70.98.30">
    <property type="entry name" value="Golgi alpha-mannosidase II, domain 4"/>
    <property type="match status" value="1"/>
</dbReference>
<reference evidence="9" key="2">
    <citation type="submission" date="2019-06" db="EMBL/GenBank/DDBJ databases">
        <title>Genomics analysis of Aphanomyces spp. identifies a new class of oomycete effector associated with host adaptation.</title>
        <authorList>
            <person name="Gaulin E."/>
        </authorList>
    </citation>
    <scope>NUCLEOTIDE SEQUENCE</scope>
    <source>
        <strain evidence="9">CBS 578.67</strain>
    </source>
</reference>
<feature type="signal peptide" evidence="7">
    <location>
        <begin position="1"/>
        <end position="20"/>
    </location>
</feature>
<dbReference type="Pfam" id="PF07748">
    <property type="entry name" value="Glyco_hydro_38C"/>
    <property type="match status" value="1"/>
</dbReference>
<dbReference type="InterPro" id="IPR011013">
    <property type="entry name" value="Gal_mutarotase_sf_dom"/>
</dbReference>
<dbReference type="EMBL" id="VJMH01005103">
    <property type="protein sequence ID" value="KAF0700988.1"/>
    <property type="molecule type" value="Genomic_DNA"/>
</dbReference>
<dbReference type="CDD" id="cd10810">
    <property type="entry name" value="GH38N_AMII_LAM_like"/>
    <property type="match status" value="1"/>
</dbReference>
<organism evidence="10 11">
    <name type="scientific">Aphanomyces stellatus</name>
    <dbReference type="NCBI Taxonomy" id="120398"/>
    <lineage>
        <taxon>Eukaryota</taxon>
        <taxon>Sar</taxon>
        <taxon>Stramenopiles</taxon>
        <taxon>Oomycota</taxon>
        <taxon>Saprolegniomycetes</taxon>
        <taxon>Saprolegniales</taxon>
        <taxon>Verrucalvaceae</taxon>
        <taxon>Aphanomyces</taxon>
    </lineage>
</organism>
<dbReference type="SUPFAM" id="SSF88713">
    <property type="entry name" value="Glycoside hydrolase/deacetylase"/>
    <property type="match status" value="1"/>
</dbReference>
<comment type="similarity">
    <text evidence="1 7">Belongs to the glycosyl hydrolase 38 family.</text>
</comment>
<evidence type="ECO:0000259" key="8">
    <source>
        <dbReference type="SMART" id="SM00872"/>
    </source>
</evidence>
<accession>A0A485KKB3</accession>
<dbReference type="OrthoDB" id="2016903at2759"/>
<keyword evidence="4 7" id="KW-0862">Zinc</keyword>
<evidence type="ECO:0000256" key="3">
    <source>
        <dbReference type="ARBA" id="ARBA00022801"/>
    </source>
</evidence>
<comment type="cofactor">
    <cofactor evidence="7">
        <name>Zn(2+)</name>
        <dbReference type="ChEBI" id="CHEBI:29105"/>
    </cofactor>
    <text evidence="7">Binds 1 zinc ion per subunit.</text>
</comment>
<proteinExistence type="inferred from homology"/>
<dbReference type="PANTHER" id="PTHR11607:SF3">
    <property type="entry name" value="LYSOSOMAL ALPHA-MANNOSIDASE"/>
    <property type="match status" value="1"/>
</dbReference>
<evidence type="ECO:0000256" key="6">
    <source>
        <dbReference type="ARBA" id="ARBA00023295"/>
    </source>
</evidence>